<feature type="region of interest" description="Disordered" evidence="1">
    <location>
        <begin position="89"/>
        <end position="111"/>
    </location>
</feature>
<proteinExistence type="predicted"/>
<evidence type="ECO:0000256" key="1">
    <source>
        <dbReference type="SAM" id="MobiDB-lite"/>
    </source>
</evidence>
<organism evidence="2 3">
    <name type="scientific">Sphingomonas longa</name>
    <dbReference type="NCBI Taxonomy" id="2778730"/>
    <lineage>
        <taxon>Bacteria</taxon>
        <taxon>Pseudomonadati</taxon>
        <taxon>Pseudomonadota</taxon>
        <taxon>Alphaproteobacteria</taxon>
        <taxon>Sphingomonadales</taxon>
        <taxon>Sphingomonadaceae</taxon>
        <taxon>Sphingomonas</taxon>
    </lineage>
</organism>
<comment type="caution">
    <text evidence="2">The sequence shown here is derived from an EMBL/GenBank/DDBJ whole genome shotgun (WGS) entry which is preliminary data.</text>
</comment>
<evidence type="ECO:0000313" key="2">
    <source>
        <dbReference type="EMBL" id="MBM6576745.1"/>
    </source>
</evidence>
<dbReference type="RefSeq" id="WP_204198862.1">
    <property type="nucleotide sequence ID" value="NZ_JAFEMC010000003.1"/>
</dbReference>
<reference evidence="2 3" key="1">
    <citation type="submission" date="2020-12" db="EMBL/GenBank/DDBJ databases">
        <title>Sphingomonas sp.</title>
        <authorList>
            <person name="Kim M.K."/>
        </authorList>
    </citation>
    <scope>NUCLEOTIDE SEQUENCE [LARGE SCALE GENOMIC DNA]</scope>
    <source>
        <strain evidence="2 3">BT552</strain>
    </source>
</reference>
<sequence>MPEWLYESGIGEARAALVDDDRIIVAAIEPDDTGPLVGGIHPARLTEILPGRSGRATLATGEEVWLPKLPASITQGKALTVEIVRESIPEPGRTKPPRAYATDLPPAPAPTLRDRIAATGHPVRECRAHETDRLEQAGWSEVLEEARTGDIVFAGGMLLMYATPAMTLFDIDGPPPADALALTAAPQIAAAIVRHDIGGSIGVDFPTIEGKTLRNAVAAAIDEALPQPFERTAVNGFGFLQIVRPRPRASLPERLRADPAGAAARALLRRLEREPPGAPRGQRVSPAVHAKLRARPDWLAELARRTGITHEWESG</sequence>
<name>A0ABS2D746_9SPHN</name>
<gene>
    <name evidence="2" type="ORF">ILT43_10190</name>
</gene>
<dbReference type="Proteomes" id="UP000763641">
    <property type="component" value="Unassembled WGS sequence"/>
</dbReference>
<accession>A0ABS2D746</accession>
<evidence type="ECO:0000313" key="3">
    <source>
        <dbReference type="Proteomes" id="UP000763641"/>
    </source>
</evidence>
<protein>
    <submittedName>
        <fullName evidence="2">Uncharacterized protein</fullName>
    </submittedName>
</protein>
<dbReference type="EMBL" id="JAFEMC010000003">
    <property type="protein sequence ID" value="MBM6576745.1"/>
    <property type="molecule type" value="Genomic_DNA"/>
</dbReference>
<keyword evidence="3" id="KW-1185">Reference proteome</keyword>